<dbReference type="InterPro" id="IPR007401">
    <property type="entry name" value="DUF454"/>
</dbReference>
<protein>
    <recommendedName>
        <fullName evidence="1">Inner membrane protein</fullName>
    </recommendedName>
</protein>
<keyword evidence="1" id="KW-0997">Cell inner membrane</keyword>
<gene>
    <name evidence="3" type="ORF">SAMN02745664_11157</name>
</gene>
<dbReference type="Proteomes" id="UP000187495">
    <property type="component" value="Unassembled WGS sequence"/>
</dbReference>
<dbReference type="Pfam" id="PF04304">
    <property type="entry name" value="DUF454"/>
    <property type="match status" value="1"/>
</dbReference>
<feature type="transmembrane region" description="Helical" evidence="2">
    <location>
        <begin position="20"/>
        <end position="53"/>
    </location>
</feature>
<evidence type="ECO:0000256" key="2">
    <source>
        <dbReference type="SAM" id="Phobius"/>
    </source>
</evidence>
<dbReference type="PANTHER" id="PTHR35813">
    <property type="entry name" value="INNER MEMBRANE PROTEIN YBAN"/>
    <property type="match status" value="1"/>
</dbReference>
<feature type="transmembrane region" description="Helical" evidence="2">
    <location>
        <begin position="112"/>
        <end position="129"/>
    </location>
</feature>
<dbReference type="STRING" id="34061.B0189_09265"/>
<keyword evidence="1 2" id="KW-0472">Membrane</keyword>
<dbReference type="PIRSF" id="PIRSF016789">
    <property type="entry name" value="DUF454"/>
    <property type="match status" value="1"/>
</dbReference>
<evidence type="ECO:0000313" key="4">
    <source>
        <dbReference type="Proteomes" id="UP000187495"/>
    </source>
</evidence>
<keyword evidence="4" id="KW-1185">Reference proteome</keyword>
<dbReference type="EMBL" id="FTNU01000011">
    <property type="protein sequence ID" value="SIR97448.1"/>
    <property type="molecule type" value="Genomic_DNA"/>
</dbReference>
<sequence>MQKSPDSNSPYQNIVLRTVFFGLGVLFLSLGIIGIVVPGLPTTVFVLLAGYCWAKSSRRFYAWLLNHRLFGPMIVNWQTRRAVPRFAKYLAWLMMTLSVIVLYVQLPDAWRWLVWPLAAMSLAVGVWLARLPDA</sequence>
<evidence type="ECO:0000313" key="3">
    <source>
        <dbReference type="EMBL" id="SIR97448.1"/>
    </source>
</evidence>
<name>A0A1N7FAP4_9GAMM</name>
<reference evidence="4" key="1">
    <citation type="submission" date="2017-01" db="EMBL/GenBank/DDBJ databases">
        <authorList>
            <person name="Varghese N."/>
            <person name="Submissions S."/>
        </authorList>
    </citation>
    <scope>NUCLEOTIDE SEQUENCE [LARGE SCALE GENOMIC DNA]</scope>
    <source>
        <strain evidence="4">DSM 21768</strain>
    </source>
</reference>
<evidence type="ECO:0000256" key="1">
    <source>
        <dbReference type="PIRNR" id="PIRNR016789"/>
    </source>
</evidence>
<dbReference type="AlphaFoldDB" id="A0A1N7FAP4"/>
<comment type="subcellular location">
    <subcellularLocation>
        <location evidence="1">Cell inner membrane</location>
        <topology evidence="1">Multi-pass membrane protein</topology>
    </subcellularLocation>
</comment>
<keyword evidence="1" id="KW-1003">Cell membrane</keyword>
<keyword evidence="2" id="KW-1133">Transmembrane helix</keyword>
<organism evidence="3 4">
    <name type="scientific">Moraxella cuniculi DSM 21768</name>
    <dbReference type="NCBI Taxonomy" id="1122245"/>
    <lineage>
        <taxon>Bacteria</taxon>
        <taxon>Pseudomonadati</taxon>
        <taxon>Pseudomonadota</taxon>
        <taxon>Gammaproteobacteria</taxon>
        <taxon>Moraxellales</taxon>
        <taxon>Moraxellaceae</taxon>
        <taxon>Moraxella</taxon>
    </lineage>
</organism>
<dbReference type="PANTHER" id="PTHR35813:SF1">
    <property type="entry name" value="INNER MEMBRANE PROTEIN YBAN"/>
    <property type="match status" value="1"/>
</dbReference>
<accession>A0A1N7FAP4</accession>
<dbReference type="RefSeq" id="WP_227516573.1">
    <property type="nucleotide sequence ID" value="NZ_FTNU01000011.1"/>
</dbReference>
<feature type="transmembrane region" description="Helical" evidence="2">
    <location>
        <begin position="89"/>
        <end position="106"/>
    </location>
</feature>
<dbReference type="GO" id="GO:0005886">
    <property type="term" value="C:plasma membrane"/>
    <property type="evidence" value="ECO:0007669"/>
    <property type="project" value="UniProtKB-SubCell"/>
</dbReference>
<keyword evidence="2" id="KW-0812">Transmembrane</keyword>
<proteinExistence type="predicted"/>